<gene>
    <name evidence="1" type="ORF">RS130_09300</name>
</gene>
<evidence type="ECO:0008006" key="3">
    <source>
        <dbReference type="Google" id="ProtNLM"/>
    </source>
</evidence>
<keyword evidence="2" id="KW-1185">Reference proteome</keyword>
<sequence length="78" mass="8842">MKTMTCKQLGGACDLAFTAETFEDLVSQSKMHGMQMFQQQDAQHMEAMAKVQMLMMNPQAMQQFMDSKRAEFDALPAD</sequence>
<accession>A0ABU3SVQ2</accession>
<evidence type="ECO:0000313" key="2">
    <source>
        <dbReference type="Proteomes" id="UP001247805"/>
    </source>
</evidence>
<dbReference type="Proteomes" id="UP001247805">
    <property type="component" value="Unassembled WGS sequence"/>
</dbReference>
<protein>
    <recommendedName>
        <fullName evidence="3">DUF1059 domain-containing protein</fullName>
    </recommendedName>
</protein>
<dbReference type="RefSeq" id="WP_316025727.1">
    <property type="nucleotide sequence ID" value="NZ_JAWDIO010000002.1"/>
</dbReference>
<evidence type="ECO:0000313" key="1">
    <source>
        <dbReference type="EMBL" id="MDU0354104.1"/>
    </source>
</evidence>
<name>A0ABU3SVQ2_9ALTE</name>
<reference evidence="1 2" key="1">
    <citation type="submission" date="2023-10" db="EMBL/GenBank/DDBJ databases">
        <title>Glaciecola aquimarina strain GGW-M5 nov., isolated from a coastal seawater.</title>
        <authorList>
            <person name="Bayburt H."/>
            <person name="Kim J.M."/>
            <person name="Choi B.J."/>
            <person name="Jeon C.O."/>
        </authorList>
    </citation>
    <scope>NUCLEOTIDE SEQUENCE [LARGE SCALE GENOMIC DNA]</scope>
    <source>
        <strain evidence="1 2">KCTC 32108</strain>
    </source>
</reference>
<organism evidence="1 2">
    <name type="scientific">Paraglaciecola aquimarina</name>
    <dbReference type="NCBI Taxonomy" id="1235557"/>
    <lineage>
        <taxon>Bacteria</taxon>
        <taxon>Pseudomonadati</taxon>
        <taxon>Pseudomonadota</taxon>
        <taxon>Gammaproteobacteria</taxon>
        <taxon>Alteromonadales</taxon>
        <taxon>Alteromonadaceae</taxon>
        <taxon>Paraglaciecola</taxon>
    </lineage>
</organism>
<comment type="caution">
    <text evidence="1">The sequence shown here is derived from an EMBL/GenBank/DDBJ whole genome shotgun (WGS) entry which is preliminary data.</text>
</comment>
<dbReference type="EMBL" id="JAWDIO010000002">
    <property type="protein sequence ID" value="MDU0354104.1"/>
    <property type="molecule type" value="Genomic_DNA"/>
</dbReference>
<proteinExistence type="predicted"/>